<organism evidence="2 3">
    <name type="scientific">Dubosiella newyorkensis</name>
    <dbReference type="NCBI Taxonomy" id="1862672"/>
    <lineage>
        <taxon>Bacteria</taxon>
        <taxon>Bacillati</taxon>
        <taxon>Bacillota</taxon>
        <taxon>Erysipelotrichia</taxon>
        <taxon>Erysipelotrichales</taxon>
        <taxon>Erysipelotrichaceae</taxon>
        <taxon>Dubosiella</taxon>
    </lineage>
</organism>
<dbReference type="EMBL" id="MPKA01000058">
    <property type="protein sequence ID" value="OLU46858.1"/>
    <property type="molecule type" value="Genomic_DNA"/>
</dbReference>
<dbReference type="InterPro" id="IPR043168">
    <property type="entry name" value="DegV_C"/>
</dbReference>
<dbReference type="GO" id="GO:0008289">
    <property type="term" value="F:lipid binding"/>
    <property type="evidence" value="ECO:0007669"/>
    <property type="project" value="UniProtKB-KW"/>
</dbReference>
<dbReference type="Proteomes" id="UP000186705">
    <property type="component" value="Unassembled WGS sequence"/>
</dbReference>
<dbReference type="AlphaFoldDB" id="A0A1U7NNG3"/>
<dbReference type="SUPFAM" id="SSF82549">
    <property type="entry name" value="DAK1/DegV-like"/>
    <property type="match status" value="1"/>
</dbReference>
<keyword evidence="3" id="KW-1185">Reference proteome</keyword>
<dbReference type="STRING" id="1862672.BO225_04615"/>
<dbReference type="GeneID" id="78275232"/>
<name>A0A1U7NNG3_9FIRM</name>
<dbReference type="RefSeq" id="WP_076341114.1">
    <property type="nucleotide sequence ID" value="NZ_CAPDDE010000003.1"/>
</dbReference>
<dbReference type="InterPro" id="IPR003797">
    <property type="entry name" value="DegV"/>
</dbReference>
<protein>
    <recommendedName>
        <fullName evidence="4">Fatty acid-binding protein DegV</fullName>
    </recommendedName>
</protein>
<evidence type="ECO:0000256" key="1">
    <source>
        <dbReference type="ARBA" id="ARBA00023121"/>
    </source>
</evidence>
<gene>
    <name evidence="2" type="ORF">BO225_04615</name>
</gene>
<sequence length="282" mass="30898">MLSIITDTSSLYTPEQAKELGFHVVPLHVLYNGISKRDLVEIDGNGLLEEIKNGAVPSSSQPSIGEKIDLYEQLSKLGAVLDITMAQGLSGTYDSALMANEQIDTVYPVTVYNSMTLCGPQRALVDLAFDQAKKGKTIEEIVSVLDQASQTDRSFLIPRDFDYLKRGGRIKNLEAKVGSFLKLIPVMKKTADGQALEIFSIDRTFKKSVSKIIASMKEQGVSVDYRFYIGHADNFDDAQKAKALLENAFENARIEIVELTPVFIAQGGPGCVSIQAIQIDSL</sequence>
<evidence type="ECO:0008006" key="4">
    <source>
        <dbReference type="Google" id="ProtNLM"/>
    </source>
</evidence>
<keyword evidence="1" id="KW-0446">Lipid-binding</keyword>
<accession>A0A1U7NNG3</accession>
<comment type="caution">
    <text evidence="2">The sequence shown here is derived from an EMBL/GenBank/DDBJ whole genome shotgun (WGS) entry which is preliminary data.</text>
</comment>
<proteinExistence type="predicted"/>
<dbReference type="PANTHER" id="PTHR33434:SF2">
    <property type="entry name" value="FATTY ACID-BINDING PROTEIN TM_1468"/>
    <property type="match status" value="1"/>
</dbReference>
<dbReference type="PROSITE" id="PS51482">
    <property type="entry name" value="DEGV"/>
    <property type="match status" value="1"/>
</dbReference>
<evidence type="ECO:0000313" key="3">
    <source>
        <dbReference type="Proteomes" id="UP000186705"/>
    </source>
</evidence>
<reference evidence="2 3" key="1">
    <citation type="submission" date="2016-11" db="EMBL/GenBank/DDBJ databases">
        <title>Description of two novel members of the family Erysipelotrichaceae: Ileibacterium lipovorans gen. nov., sp. nov. and Dubosiella newyorkensis, gen. nov., sp. nov.</title>
        <authorList>
            <person name="Cox L.M."/>
            <person name="Sohn J."/>
            <person name="Tyrrell K.L."/>
            <person name="Citron D.M."/>
            <person name="Lawson P.A."/>
            <person name="Patel N.B."/>
            <person name="Iizumi T."/>
            <person name="Perez-Perez G.I."/>
            <person name="Goldstein E.J."/>
            <person name="Blaser M.J."/>
        </authorList>
    </citation>
    <scope>NUCLEOTIDE SEQUENCE [LARGE SCALE GENOMIC DNA]</scope>
    <source>
        <strain evidence="2 3">NYU-BL-A4</strain>
    </source>
</reference>
<dbReference type="Gene3D" id="3.40.50.10170">
    <property type="match status" value="1"/>
</dbReference>
<dbReference type="InterPro" id="IPR050270">
    <property type="entry name" value="DegV_domain_contain"/>
</dbReference>
<dbReference type="NCBIfam" id="TIGR00762">
    <property type="entry name" value="DegV"/>
    <property type="match status" value="1"/>
</dbReference>
<dbReference type="OrthoDB" id="9780216at2"/>
<dbReference type="PANTHER" id="PTHR33434">
    <property type="entry name" value="DEGV DOMAIN-CONTAINING PROTEIN DR_1986-RELATED"/>
    <property type="match status" value="1"/>
</dbReference>
<dbReference type="Gene3D" id="3.30.1180.10">
    <property type="match status" value="1"/>
</dbReference>
<dbReference type="Pfam" id="PF02645">
    <property type="entry name" value="DegV"/>
    <property type="match status" value="1"/>
</dbReference>
<evidence type="ECO:0000313" key="2">
    <source>
        <dbReference type="EMBL" id="OLU46858.1"/>
    </source>
</evidence>